<proteinExistence type="predicted"/>
<dbReference type="OrthoDB" id="10380147at2759"/>
<dbReference type="AlphaFoldDB" id="A0A2V1D3S4"/>
<accession>A0A2V1D3S4</accession>
<evidence type="ECO:0000313" key="2">
    <source>
        <dbReference type="EMBL" id="PVH92700.1"/>
    </source>
</evidence>
<reference evidence="2 3" key="1">
    <citation type="journal article" date="2018" name="Sci. Rep.">
        <title>Comparative genomics provides insights into the lifestyle and reveals functional heterogeneity of dark septate endophytic fungi.</title>
        <authorList>
            <person name="Knapp D.G."/>
            <person name="Nemeth J.B."/>
            <person name="Barry K."/>
            <person name="Hainaut M."/>
            <person name="Henrissat B."/>
            <person name="Johnson J."/>
            <person name="Kuo A."/>
            <person name="Lim J.H.P."/>
            <person name="Lipzen A."/>
            <person name="Nolan M."/>
            <person name="Ohm R.A."/>
            <person name="Tamas L."/>
            <person name="Grigoriev I.V."/>
            <person name="Spatafora J.W."/>
            <person name="Nagy L.G."/>
            <person name="Kovacs G.M."/>
        </authorList>
    </citation>
    <scope>NUCLEOTIDE SEQUENCE [LARGE SCALE GENOMIC DNA]</scope>
    <source>
        <strain evidence="2 3">DSE2036</strain>
    </source>
</reference>
<name>A0A2V1D3S4_9PLEO</name>
<evidence type="ECO:0000313" key="3">
    <source>
        <dbReference type="Proteomes" id="UP000244855"/>
    </source>
</evidence>
<feature type="region of interest" description="Disordered" evidence="1">
    <location>
        <begin position="1"/>
        <end position="34"/>
    </location>
</feature>
<dbReference type="EMBL" id="KZ805656">
    <property type="protein sequence ID" value="PVH92700.1"/>
    <property type="molecule type" value="Genomic_DNA"/>
</dbReference>
<protein>
    <submittedName>
        <fullName evidence="2">Uncharacterized protein</fullName>
    </submittedName>
</protein>
<gene>
    <name evidence="2" type="ORF">DM02DRAFT_619765</name>
</gene>
<evidence type="ECO:0000256" key="1">
    <source>
        <dbReference type="SAM" id="MobiDB-lite"/>
    </source>
</evidence>
<keyword evidence="3" id="KW-1185">Reference proteome</keyword>
<dbReference type="Proteomes" id="UP000244855">
    <property type="component" value="Unassembled WGS sequence"/>
</dbReference>
<feature type="compositionally biased region" description="Basic residues" evidence="1">
    <location>
        <begin position="1"/>
        <end position="14"/>
    </location>
</feature>
<organism evidence="2 3">
    <name type="scientific">Periconia macrospinosa</name>
    <dbReference type="NCBI Taxonomy" id="97972"/>
    <lineage>
        <taxon>Eukaryota</taxon>
        <taxon>Fungi</taxon>
        <taxon>Dikarya</taxon>
        <taxon>Ascomycota</taxon>
        <taxon>Pezizomycotina</taxon>
        <taxon>Dothideomycetes</taxon>
        <taxon>Pleosporomycetidae</taxon>
        <taxon>Pleosporales</taxon>
        <taxon>Massarineae</taxon>
        <taxon>Periconiaceae</taxon>
        <taxon>Periconia</taxon>
    </lineage>
</organism>
<sequence length="105" mass="11370">MSHVSGRRQSRLHLKQATGVRRSSNGEIRIPPPPNVTLSDFRSLSASSFVATLITTEACCPLGLGCPSHRIVHTSTPFSVPNRSIADLLTFPLSRSPRPLPASLR</sequence>